<name>A0ABV8SL69_9GAMM</name>
<dbReference type="PANTHER" id="PTHR34309">
    <property type="entry name" value="SLR1406 PROTEIN"/>
    <property type="match status" value="1"/>
</dbReference>
<comment type="caution">
    <text evidence="2">The sequence shown here is derived from an EMBL/GenBank/DDBJ whole genome shotgun (WGS) entry which is preliminary data.</text>
</comment>
<dbReference type="Gene3D" id="3.30.450.150">
    <property type="entry name" value="Haem-degrading domain"/>
    <property type="match status" value="3"/>
</dbReference>
<keyword evidence="3" id="KW-1185">Reference proteome</keyword>
<reference evidence="3" key="1">
    <citation type="journal article" date="2019" name="Int. J. Syst. Evol. Microbiol.">
        <title>The Global Catalogue of Microorganisms (GCM) 10K type strain sequencing project: providing services to taxonomists for standard genome sequencing and annotation.</title>
        <authorList>
            <consortium name="The Broad Institute Genomics Platform"/>
            <consortium name="The Broad Institute Genome Sequencing Center for Infectious Disease"/>
            <person name="Wu L."/>
            <person name="Ma J."/>
        </authorList>
    </citation>
    <scope>NUCLEOTIDE SEQUENCE [LARGE SCALE GENOMIC DNA]</scope>
    <source>
        <strain evidence="3">CGMCC 1.10759</strain>
    </source>
</reference>
<feature type="signal peptide" evidence="1">
    <location>
        <begin position="1"/>
        <end position="23"/>
    </location>
</feature>
<keyword evidence="1" id="KW-0732">Signal</keyword>
<dbReference type="Proteomes" id="UP001595904">
    <property type="component" value="Unassembled WGS sequence"/>
</dbReference>
<feature type="chain" id="PRO_5047539394" evidence="1">
    <location>
        <begin position="24"/>
        <end position="684"/>
    </location>
</feature>
<dbReference type="PROSITE" id="PS51257">
    <property type="entry name" value="PROKAR_LIPOPROTEIN"/>
    <property type="match status" value="1"/>
</dbReference>
<gene>
    <name evidence="2" type="ORF">ACFPN2_03105</name>
</gene>
<dbReference type="InterPro" id="IPR052517">
    <property type="entry name" value="GlcG_carb_metab_protein"/>
</dbReference>
<evidence type="ECO:0000313" key="3">
    <source>
        <dbReference type="Proteomes" id="UP001595904"/>
    </source>
</evidence>
<dbReference type="PANTHER" id="PTHR34309:SF1">
    <property type="entry name" value="PROTEIN GLCG"/>
    <property type="match status" value="1"/>
</dbReference>
<dbReference type="RefSeq" id="WP_380594864.1">
    <property type="nucleotide sequence ID" value="NZ_JBHSDU010000001.1"/>
</dbReference>
<dbReference type="Pfam" id="PF03928">
    <property type="entry name" value="HbpS-like"/>
    <property type="match status" value="3"/>
</dbReference>
<evidence type="ECO:0000313" key="2">
    <source>
        <dbReference type="EMBL" id="MFC4308060.1"/>
    </source>
</evidence>
<sequence>MRQTSHIRAWRSLLLPFSAVVLAACSGGSPTTPTTGTDTSNPTCTGTCLGTSLSNLTVADVQRVIAQGVAEAQARGTNATIAVVDRVGNVLAVYRMGDASSRSVTVTTSPDGSAPIAGGLEGIRLPVQAAMVNIDQAAAIAKAVTGAYLSSEGNAFSTRVASQIVQEHFNPGEDFQPAGPLFGVQFSSLACSDLVRSFTGTPGPGPQRTPLGLSADPGGFPLYKNGTVVGGVGVLADGFYTIDKSILDRDIDVDEAIALAATFSYSAPVDRRADRITVDGKVLRFTDVEFADLNANPQAAPDFSTLTAAVGALIPVPGYSDGVIRDGTVFGQPGSGVRADGDQNYPGRDAFVLVDETNNLRYPPRAGTDGASALTESEVRTVLQSALDVANRARAQIRRPVGSQARVTISVVDSQGVILGVARTRDAPLFGTDVSLQKARTAAFMSSSTAASFIASLPDARYLSTTDAAVSVVRSIQLSSYVDQLRTFLNSPTALADGQIAYTDRAYGNLARPFYPDGINDENQGPMSKPRGEWSPFSTGMQLDVAMNAVLQHVLFVAGVPGIPDVAQGCAGVQLATDLSSVGQTITGVRLANGLQIFPGSVPIYRGNTLIGAVGVSGDGIDQDDMVAFMGLHNAGQTLSGAINNAPAEMRSDNLLPQGVRLRYVQCPQAPFIDGTDDNVCGGK</sequence>
<dbReference type="EMBL" id="JBHSDU010000001">
    <property type="protein sequence ID" value="MFC4308060.1"/>
    <property type="molecule type" value="Genomic_DNA"/>
</dbReference>
<dbReference type="InterPro" id="IPR038084">
    <property type="entry name" value="PduO/GlcC-like_sf"/>
</dbReference>
<evidence type="ECO:0000256" key="1">
    <source>
        <dbReference type="SAM" id="SignalP"/>
    </source>
</evidence>
<accession>A0ABV8SL69</accession>
<organism evidence="2 3">
    <name type="scientific">Steroidobacter flavus</name>
    <dbReference type="NCBI Taxonomy" id="1842136"/>
    <lineage>
        <taxon>Bacteria</taxon>
        <taxon>Pseudomonadati</taxon>
        <taxon>Pseudomonadota</taxon>
        <taxon>Gammaproteobacteria</taxon>
        <taxon>Steroidobacterales</taxon>
        <taxon>Steroidobacteraceae</taxon>
        <taxon>Steroidobacter</taxon>
    </lineage>
</organism>
<proteinExistence type="predicted"/>
<protein>
    <submittedName>
        <fullName evidence="2">Heme-binding protein</fullName>
    </submittedName>
</protein>
<dbReference type="InterPro" id="IPR005624">
    <property type="entry name" value="PduO/GlcC-like"/>
</dbReference>
<dbReference type="SUPFAM" id="SSF143744">
    <property type="entry name" value="GlcG-like"/>
    <property type="match status" value="3"/>
</dbReference>